<dbReference type="EMBL" id="VSSQ01084884">
    <property type="protein sequence ID" value="MPN32723.1"/>
    <property type="molecule type" value="Genomic_DNA"/>
</dbReference>
<comment type="caution">
    <text evidence="2">The sequence shown here is derived from an EMBL/GenBank/DDBJ whole genome shotgun (WGS) entry which is preliminary data.</text>
</comment>
<reference evidence="2" key="1">
    <citation type="submission" date="2019-08" db="EMBL/GenBank/DDBJ databases">
        <authorList>
            <person name="Kucharzyk K."/>
            <person name="Murdoch R.W."/>
            <person name="Higgins S."/>
            <person name="Loffler F."/>
        </authorList>
    </citation>
    <scope>NUCLEOTIDE SEQUENCE</scope>
</reference>
<name>A0A645HAA6_9ZZZZ</name>
<evidence type="ECO:0000256" key="1">
    <source>
        <dbReference type="SAM" id="MobiDB-lite"/>
    </source>
</evidence>
<accession>A0A645HAA6</accession>
<dbReference type="AlphaFoldDB" id="A0A645HAA6"/>
<protein>
    <submittedName>
        <fullName evidence="2">Uncharacterized protein</fullName>
    </submittedName>
</protein>
<proteinExistence type="predicted"/>
<organism evidence="2">
    <name type="scientific">bioreactor metagenome</name>
    <dbReference type="NCBI Taxonomy" id="1076179"/>
    <lineage>
        <taxon>unclassified sequences</taxon>
        <taxon>metagenomes</taxon>
        <taxon>ecological metagenomes</taxon>
    </lineage>
</organism>
<feature type="compositionally biased region" description="Gly residues" evidence="1">
    <location>
        <begin position="83"/>
        <end position="94"/>
    </location>
</feature>
<evidence type="ECO:0000313" key="2">
    <source>
        <dbReference type="EMBL" id="MPN32723.1"/>
    </source>
</evidence>
<gene>
    <name evidence="2" type="ORF">SDC9_180203</name>
</gene>
<sequence>MLRRIKPKAIICYSDPFPEMQGNIITIDYAETNHLRESQKYWTFPEDNSCFKFGPTQLPETPTEINSHYMMYPSIYTITAGMGGGESRGSGRIGGRSRMRRNRGNTPRDNKRQNKQTDSVASKLKLTQKQQRELHDLCYIITV</sequence>
<feature type="region of interest" description="Disordered" evidence="1">
    <location>
        <begin position="83"/>
        <end position="126"/>
    </location>
</feature>
<feature type="compositionally biased region" description="Polar residues" evidence="1">
    <location>
        <begin position="116"/>
        <end position="126"/>
    </location>
</feature>